<accession>A0A653K8A9</accession>
<evidence type="ECO:0000313" key="1">
    <source>
        <dbReference type="EMBL" id="VXA56912.1"/>
    </source>
</evidence>
<dbReference type="Proteomes" id="UP000430404">
    <property type="component" value="Unassembled WGS sequence"/>
</dbReference>
<dbReference type="AlphaFoldDB" id="A0A653K8A9"/>
<name>A0A653K8A9_9GAMM</name>
<dbReference type="EMBL" id="CABWKZ010000024">
    <property type="protein sequence ID" value="VXA56912.1"/>
    <property type="molecule type" value="Genomic_DNA"/>
</dbReference>
<proteinExistence type="predicted"/>
<protein>
    <submittedName>
        <fullName evidence="1">Uncharacterized protein</fullName>
    </submittedName>
</protein>
<sequence length="52" mass="5846">MGVICALGYLPHSRNHAASIYLYDADHRLLEHGKRKALMVLPDCHLTVGLKF</sequence>
<reference evidence="1 2" key="1">
    <citation type="submission" date="2019-10" db="EMBL/GenBank/DDBJ databases">
        <authorList>
            <person name="Karimi E."/>
        </authorList>
    </citation>
    <scope>NUCLEOTIDE SEQUENCE [LARGE SCALE GENOMIC DNA]</scope>
    <source>
        <strain evidence="1">Acinetobacter sp. 8BE</strain>
    </source>
</reference>
<organism evidence="1 2">
    <name type="scientific">Acinetobacter proteolyticus</name>
    <dbReference type="NCBI Taxonomy" id="1776741"/>
    <lineage>
        <taxon>Bacteria</taxon>
        <taxon>Pseudomonadati</taxon>
        <taxon>Pseudomonadota</taxon>
        <taxon>Gammaproteobacteria</taxon>
        <taxon>Moraxellales</taxon>
        <taxon>Moraxellaceae</taxon>
        <taxon>Acinetobacter</taxon>
    </lineage>
</organism>
<gene>
    <name evidence="1" type="ORF">ACI8B_300044</name>
</gene>
<evidence type="ECO:0000313" key="2">
    <source>
        <dbReference type="Proteomes" id="UP000430404"/>
    </source>
</evidence>